<accession>A0AC34G6P4</accession>
<dbReference type="WBParaSite" id="ES5_v2.g25218.t1">
    <property type="protein sequence ID" value="ES5_v2.g25218.t1"/>
    <property type="gene ID" value="ES5_v2.g25218"/>
</dbReference>
<sequence length="376" mass="43479">MVDMAEFYGVGCLKMFCDKFLSCMKKAAETLEEMFEFAQKYSLPKFTESIKSFFLGDTETVCNSEAFIAFTKPFIEFLITADNKTSDDETSDYEPYYMSYYMDVYPKEAEFEGVYKWAEHRVTVQKDAENETFDLLEAIKTELSTILPLIKFSKMSREFLINFVIEKGFFLSSDEMLHMYSDYAFESTYELAAKQALKKQEMFPEENFNLINSIKASLVKVIPQIKFFKMEKNFLMDFVVAKGIITEEQANHVFDTRVQIKNNDKTISASFNDDVLGIRAAVAKKKSCHVTRQNTTKIRFQTLKFKVPKTPSTVSKMKGCEWYLCLETDGILNFKHHSIVQKSDYLIAEMKSSEEFELTAGATTYLNACYNNVNFS</sequence>
<name>A0AC34G6P4_9BILA</name>
<reference evidence="2" key="1">
    <citation type="submission" date="2022-11" db="UniProtKB">
        <authorList>
            <consortium name="WormBaseParasite"/>
        </authorList>
    </citation>
    <scope>IDENTIFICATION</scope>
</reference>
<proteinExistence type="predicted"/>
<organism evidence="1 2">
    <name type="scientific">Panagrolaimus sp. ES5</name>
    <dbReference type="NCBI Taxonomy" id="591445"/>
    <lineage>
        <taxon>Eukaryota</taxon>
        <taxon>Metazoa</taxon>
        <taxon>Ecdysozoa</taxon>
        <taxon>Nematoda</taxon>
        <taxon>Chromadorea</taxon>
        <taxon>Rhabditida</taxon>
        <taxon>Tylenchina</taxon>
        <taxon>Panagrolaimomorpha</taxon>
        <taxon>Panagrolaimoidea</taxon>
        <taxon>Panagrolaimidae</taxon>
        <taxon>Panagrolaimus</taxon>
    </lineage>
</organism>
<evidence type="ECO:0000313" key="1">
    <source>
        <dbReference type="Proteomes" id="UP000887579"/>
    </source>
</evidence>
<dbReference type="Proteomes" id="UP000887579">
    <property type="component" value="Unplaced"/>
</dbReference>
<evidence type="ECO:0000313" key="2">
    <source>
        <dbReference type="WBParaSite" id="ES5_v2.g25218.t1"/>
    </source>
</evidence>
<protein>
    <submittedName>
        <fullName evidence="2">Uncharacterized protein</fullName>
    </submittedName>
</protein>